<dbReference type="Gene3D" id="1.10.357.10">
    <property type="entry name" value="Tetracycline Repressor, domain 2"/>
    <property type="match status" value="1"/>
</dbReference>
<keyword evidence="1" id="KW-0805">Transcription regulation</keyword>
<dbReference type="AlphaFoldDB" id="A0A840IZL7"/>
<evidence type="ECO:0000259" key="5">
    <source>
        <dbReference type="PROSITE" id="PS50977"/>
    </source>
</evidence>
<dbReference type="PANTHER" id="PTHR30055">
    <property type="entry name" value="HTH-TYPE TRANSCRIPTIONAL REGULATOR RUTR"/>
    <property type="match status" value="1"/>
</dbReference>
<dbReference type="PANTHER" id="PTHR30055:SF234">
    <property type="entry name" value="HTH-TYPE TRANSCRIPTIONAL REGULATOR BETI"/>
    <property type="match status" value="1"/>
</dbReference>
<accession>A0A840IZL7</accession>
<reference evidence="6 7" key="1">
    <citation type="submission" date="2020-08" db="EMBL/GenBank/DDBJ databases">
        <title>Sequencing the genomes of 1000 actinobacteria strains.</title>
        <authorList>
            <person name="Klenk H.-P."/>
        </authorList>
    </citation>
    <scope>NUCLEOTIDE SEQUENCE [LARGE SCALE GENOMIC DNA]</scope>
    <source>
        <strain evidence="6 7">DSM 45859</strain>
    </source>
</reference>
<sequence length="206" mass="22554">MPGKYHHRDLRAELVRVSLDLIAECGIAAFSVAEAARRAKVSSAAPYRHFPDRTALLAAVATTAACRLRDDIEEAVAAETDPVARGATIAAVHTRFLIDTRIGLQVIYAEGLGDPKYTELHEARRDLVDAFLMRCIDITHDPATALELMEQLNTQAFGYGELYLNGVNRRLGYPPEQVAAKSRRAARIVIEAYQAGNPSTAPADPW</sequence>
<dbReference type="InterPro" id="IPR050109">
    <property type="entry name" value="HTH-type_TetR-like_transc_reg"/>
</dbReference>
<dbReference type="RefSeq" id="WP_184781473.1">
    <property type="nucleotide sequence ID" value="NZ_JACHMG010000001.1"/>
</dbReference>
<dbReference type="GO" id="GO:0003700">
    <property type="term" value="F:DNA-binding transcription factor activity"/>
    <property type="evidence" value="ECO:0007669"/>
    <property type="project" value="TreeGrafter"/>
</dbReference>
<proteinExistence type="predicted"/>
<comment type="caution">
    <text evidence="6">The sequence shown here is derived from an EMBL/GenBank/DDBJ whole genome shotgun (WGS) entry which is preliminary data.</text>
</comment>
<evidence type="ECO:0000313" key="6">
    <source>
        <dbReference type="EMBL" id="MBB4686642.1"/>
    </source>
</evidence>
<evidence type="ECO:0000256" key="3">
    <source>
        <dbReference type="ARBA" id="ARBA00023163"/>
    </source>
</evidence>
<feature type="domain" description="HTH tetR-type" evidence="5">
    <location>
        <begin position="8"/>
        <end position="68"/>
    </location>
</feature>
<dbReference type="Pfam" id="PF00440">
    <property type="entry name" value="TetR_N"/>
    <property type="match status" value="1"/>
</dbReference>
<dbReference type="Proteomes" id="UP000581769">
    <property type="component" value="Unassembled WGS sequence"/>
</dbReference>
<evidence type="ECO:0000256" key="1">
    <source>
        <dbReference type="ARBA" id="ARBA00023015"/>
    </source>
</evidence>
<dbReference type="GO" id="GO:0000976">
    <property type="term" value="F:transcription cis-regulatory region binding"/>
    <property type="evidence" value="ECO:0007669"/>
    <property type="project" value="TreeGrafter"/>
</dbReference>
<feature type="DNA-binding region" description="H-T-H motif" evidence="4">
    <location>
        <begin position="31"/>
        <end position="50"/>
    </location>
</feature>
<name>A0A840IZL7_9PSEU</name>
<organism evidence="6 7">
    <name type="scientific">Amycolatopsis jiangsuensis</name>
    <dbReference type="NCBI Taxonomy" id="1181879"/>
    <lineage>
        <taxon>Bacteria</taxon>
        <taxon>Bacillati</taxon>
        <taxon>Actinomycetota</taxon>
        <taxon>Actinomycetes</taxon>
        <taxon>Pseudonocardiales</taxon>
        <taxon>Pseudonocardiaceae</taxon>
        <taxon>Amycolatopsis</taxon>
    </lineage>
</organism>
<protein>
    <submittedName>
        <fullName evidence="6">AcrR family transcriptional regulator</fullName>
    </submittedName>
</protein>
<evidence type="ECO:0000256" key="2">
    <source>
        <dbReference type="ARBA" id="ARBA00023125"/>
    </source>
</evidence>
<dbReference type="InterPro" id="IPR001647">
    <property type="entry name" value="HTH_TetR"/>
</dbReference>
<dbReference type="EMBL" id="JACHMG010000001">
    <property type="protein sequence ID" value="MBB4686642.1"/>
    <property type="molecule type" value="Genomic_DNA"/>
</dbReference>
<dbReference type="SUPFAM" id="SSF46689">
    <property type="entry name" value="Homeodomain-like"/>
    <property type="match status" value="1"/>
</dbReference>
<keyword evidence="2 4" id="KW-0238">DNA-binding</keyword>
<gene>
    <name evidence="6" type="ORF">BJY18_004127</name>
</gene>
<dbReference type="PROSITE" id="PS50977">
    <property type="entry name" value="HTH_TETR_2"/>
    <property type="match status" value="1"/>
</dbReference>
<keyword evidence="3" id="KW-0804">Transcription</keyword>
<evidence type="ECO:0000313" key="7">
    <source>
        <dbReference type="Proteomes" id="UP000581769"/>
    </source>
</evidence>
<dbReference type="InterPro" id="IPR009057">
    <property type="entry name" value="Homeodomain-like_sf"/>
</dbReference>
<keyword evidence="7" id="KW-1185">Reference proteome</keyword>
<evidence type="ECO:0000256" key="4">
    <source>
        <dbReference type="PROSITE-ProRule" id="PRU00335"/>
    </source>
</evidence>